<reference evidence="2 3" key="1">
    <citation type="submission" date="2023-11" db="EMBL/GenBank/DDBJ databases">
        <title>Halocaridina rubra genome assembly.</title>
        <authorList>
            <person name="Smith C."/>
        </authorList>
    </citation>
    <scope>NUCLEOTIDE SEQUENCE [LARGE SCALE GENOMIC DNA]</scope>
    <source>
        <strain evidence="2">EP-1</strain>
        <tissue evidence="2">Whole</tissue>
    </source>
</reference>
<dbReference type="Pfam" id="PF13365">
    <property type="entry name" value="Trypsin_2"/>
    <property type="match status" value="1"/>
</dbReference>
<keyword evidence="1" id="KW-0720">Serine protease</keyword>
<dbReference type="PANTHER" id="PTHR21004">
    <property type="entry name" value="SERINE PROTEASE-RELATED"/>
    <property type="match status" value="1"/>
</dbReference>
<comment type="PTM">
    <text evidence="1">The full-lengh TYSND1 is the active the proteolytic processing of PTS1- and PTS2-proteins and in self-cleavage, and intermolecular self-cleavage of TYSND1 down-regulates its protease activity.</text>
</comment>
<evidence type="ECO:0000256" key="1">
    <source>
        <dbReference type="PIRNR" id="PIRNR037989"/>
    </source>
</evidence>
<comment type="function">
    <text evidence="1">Peroxisomal protease that mediates both the removal of the leader peptide from proteins containing a PTS2 target sequence and processes several PTS1-containing proteins. Catalyzes the processing of PTS1-proteins involved in the peroxisomal beta-oxidation of fatty acids.</text>
</comment>
<name>A0AAN8X679_HALRR</name>
<keyword evidence="1" id="KW-0576">Peroxisome</keyword>
<dbReference type="Gene3D" id="2.40.10.10">
    <property type="entry name" value="Trypsin-like serine proteases"/>
    <property type="match status" value="2"/>
</dbReference>
<dbReference type="GO" id="GO:0004252">
    <property type="term" value="F:serine-type endopeptidase activity"/>
    <property type="evidence" value="ECO:0007669"/>
    <property type="project" value="InterPro"/>
</dbReference>
<dbReference type="SUPFAM" id="SSF50494">
    <property type="entry name" value="Trypsin-like serine proteases"/>
    <property type="match status" value="2"/>
</dbReference>
<dbReference type="GO" id="GO:0016485">
    <property type="term" value="P:protein processing"/>
    <property type="evidence" value="ECO:0007669"/>
    <property type="project" value="InterPro"/>
</dbReference>
<comment type="subcellular location">
    <subcellularLocation>
        <location evidence="1">Peroxisome</location>
    </subcellularLocation>
</comment>
<dbReference type="InterPro" id="IPR039245">
    <property type="entry name" value="TYSND1/DEG15"/>
</dbReference>
<evidence type="ECO:0000313" key="2">
    <source>
        <dbReference type="EMBL" id="KAK7077021.1"/>
    </source>
</evidence>
<dbReference type="EMBL" id="JAXCGZ010009488">
    <property type="protein sequence ID" value="KAK7077021.1"/>
    <property type="molecule type" value="Genomic_DNA"/>
</dbReference>
<sequence length="716" mass="77808">MGGLGVIVESSISSVEEKENDKLSCSGIYVSNGWILTHGTIVIDVLRDENAGPLLKELKTKGYAFHEEHSPLHQLMKNTSTTLNVLVDEKNHGNITSNISQDHSFFENTFDQNNIRVSKPFQLKEFSHQKREQSVLQLPPVSSKTTGFYCHPAKVFMLFIQPDVMRTVSAMMPASEGWRLSEEKEGETTDSELEVLTVSTFALLKTSHQRNDISQLKSTDYIKELNYLLSKIIPFTGDAIKGSNVFIESTPFGSLSPRVFLNSLSKGIISNVSGFGKDIYLTDARCIMGAEGAPVYLSTDDMIKLCGIVISPFCWKQGEWLGLSLLAAIRPLLKSLILSVRNNSVIESNEMRALTTDIEFLEKPVFTSRNISKNAHREGFGSAYGDIRFEGIAEMLNKVVVGISCGSGWGSGIVINSSPGIILTCAHVIQPSVNGDVTIITSDGNRVPGCVIYHTYPSCFSEGKQEDGKSGISFWDLAVVCTKTTLPHVLPLASQLPPVGSSVVVAGHGIFSPNCLPSPTLVHGVISKVVNVEVTCLNHTLVSGNICDPFSDVNSQQKADYCDIDVENDAYFEYKKADVLSNLSAVDARKVVPVQCSEKGKTVTQSDCYGRDEDGFVPVMLQTTCSVYAGNSGGPVVYCHPAYGPQAVGVMICNTKDLANKATFPNINLAVPSLAINNIINAFLSTGDKEVLKPLGVECERALQLWALGRTPQAQL</sequence>
<protein>
    <recommendedName>
        <fullName evidence="1">Peroxisomal leader peptide-processing protease</fullName>
        <ecNumber evidence="1">3.4.21.-</ecNumber>
    </recommendedName>
</protein>
<dbReference type="EC" id="3.4.21.-" evidence="1"/>
<gene>
    <name evidence="2" type="ORF">SK128_011891</name>
</gene>
<organism evidence="2 3">
    <name type="scientific">Halocaridina rubra</name>
    <name type="common">Hawaiian red shrimp</name>
    <dbReference type="NCBI Taxonomy" id="373956"/>
    <lineage>
        <taxon>Eukaryota</taxon>
        <taxon>Metazoa</taxon>
        <taxon>Ecdysozoa</taxon>
        <taxon>Arthropoda</taxon>
        <taxon>Crustacea</taxon>
        <taxon>Multicrustacea</taxon>
        <taxon>Malacostraca</taxon>
        <taxon>Eumalacostraca</taxon>
        <taxon>Eucarida</taxon>
        <taxon>Decapoda</taxon>
        <taxon>Pleocyemata</taxon>
        <taxon>Caridea</taxon>
        <taxon>Atyoidea</taxon>
        <taxon>Atyidae</taxon>
        <taxon>Halocaridina</taxon>
    </lineage>
</organism>
<proteinExistence type="inferred from homology"/>
<keyword evidence="3" id="KW-1185">Reference proteome</keyword>
<dbReference type="InterPro" id="IPR009003">
    <property type="entry name" value="Peptidase_S1_PA"/>
</dbReference>
<dbReference type="Proteomes" id="UP001381693">
    <property type="component" value="Unassembled WGS sequence"/>
</dbReference>
<evidence type="ECO:0000313" key="3">
    <source>
        <dbReference type="Proteomes" id="UP001381693"/>
    </source>
</evidence>
<dbReference type="AlphaFoldDB" id="A0AAN8X679"/>
<comment type="similarity">
    <text evidence="1">Belongs to the peptidase S1B family.</text>
</comment>
<keyword evidence="1" id="KW-0378">Hydrolase</keyword>
<accession>A0AAN8X679</accession>
<keyword evidence="1" id="KW-0645">Protease</keyword>
<dbReference type="PANTHER" id="PTHR21004:SF0">
    <property type="entry name" value="PEROXISOMAL LEADER PEPTIDE-PROCESSING PROTEASE"/>
    <property type="match status" value="1"/>
</dbReference>
<comment type="caution">
    <text evidence="2">The sequence shown here is derived from an EMBL/GenBank/DDBJ whole genome shotgun (WGS) entry which is preliminary data.</text>
</comment>
<dbReference type="GO" id="GO:0005777">
    <property type="term" value="C:peroxisome"/>
    <property type="evidence" value="ECO:0007669"/>
    <property type="project" value="UniProtKB-SubCell"/>
</dbReference>
<dbReference type="InterPro" id="IPR043504">
    <property type="entry name" value="Peptidase_S1_PA_chymotrypsin"/>
</dbReference>